<dbReference type="Gene3D" id="3.30.70.1280">
    <property type="entry name" value="SP0830-like domains"/>
    <property type="match status" value="1"/>
</dbReference>
<keyword evidence="2" id="KW-1185">Reference proteome</keyword>
<accession>A0A8J7KJK7</accession>
<proteinExistence type="predicted"/>
<name>A0A8J7KJK7_9ACTN</name>
<sequence length="180" mass="19610">MIRYVALLRGINVSGHNKIPMARLRDLLTGLGHTDVATLLQSGNAVFTSDNADPAAVGLELAGRITEELGLTIAVHIRTRQELSAVIAGNPLPAGPTLPKQFLVGFLNEEFDPARLDGLDPESYAPDEVRAVGRELYIWLPTGILETRLGPDFWQKRLRGTDCTTRNWSTVTKLLALADA</sequence>
<dbReference type="PANTHER" id="PTHR36439">
    <property type="entry name" value="BLL4334 PROTEIN"/>
    <property type="match status" value="1"/>
</dbReference>
<dbReference type="RefSeq" id="WP_197003897.1">
    <property type="nucleotide sequence ID" value="NZ_BONS01000022.1"/>
</dbReference>
<dbReference type="PANTHER" id="PTHR36439:SF1">
    <property type="entry name" value="DUF1697 DOMAIN-CONTAINING PROTEIN"/>
    <property type="match status" value="1"/>
</dbReference>
<dbReference type="PIRSF" id="PIRSF008502">
    <property type="entry name" value="UCP008502"/>
    <property type="match status" value="1"/>
</dbReference>
<dbReference type="Proteomes" id="UP000622552">
    <property type="component" value="Unassembled WGS sequence"/>
</dbReference>
<dbReference type="Pfam" id="PF08002">
    <property type="entry name" value="DUF1697"/>
    <property type="match status" value="1"/>
</dbReference>
<protein>
    <submittedName>
        <fullName evidence="1">Uncharacterized protein (DUF1697 family)</fullName>
    </submittedName>
</protein>
<dbReference type="EMBL" id="JADOUF010000001">
    <property type="protein sequence ID" value="MBG6136984.1"/>
    <property type="molecule type" value="Genomic_DNA"/>
</dbReference>
<organism evidence="1 2">
    <name type="scientific">Longispora fulva</name>
    <dbReference type="NCBI Taxonomy" id="619741"/>
    <lineage>
        <taxon>Bacteria</taxon>
        <taxon>Bacillati</taxon>
        <taxon>Actinomycetota</taxon>
        <taxon>Actinomycetes</taxon>
        <taxon>Micromonosporales</taxon>
        <taxon>Micromonosporaceae</taxon>
        <taxon>Longispora</taxon>
    </lineage>
</organism>
<dbReference type="InterPro" id="IPR012545">
    <property type="entry name" value="DUF1697"/>
</dbReference>
<evidence type="ECO:0000313" key="1">
    <source>
        <dbReference type="EMBL" id="MBG6136984.1"/>
    </source>
</evidence>
<evidence type="ECO:0000313" key="2">
    <source>
        <dbReference type="Proteomes" id="UP000622552"/>
    </source>
</evidence>
<dbReference type="AlphaFoldDB" id="A0A8J7KJK7"/>
<comment type="caution">
    <text evidence="1">The sequence shown here is derived from an EMBL/GenBank/DDBJ whole genome shotgun (WGS) entry which is preliminary data.</text>
</comment>
<dbReference type="SUPFAM" id="SSF160379">
    <property type="entry name" value="SP0830-like"/>
    <property type="match status" value="1"/>
</dbReference>
<gene>
    <name evidence="1" type="ORF">IW245_003178</name>
</gene>
<reference evidence="1" key="1">
    <citation type="submission" date="2020-11" db="EMBL/GenBank/DDBJ databases">
        <title>Sequencing the genomes of 1000 actinobacteria strains.</title>
        <authorList>
            <person name="Klenk H.-P."/>
        </authorList>
    </citation>
    <scope>NUCLEOTIDE SEQUENCE</scope>
    <source>
        <strain evidence="1">DSM 45356</strain>
    </source>
</reference>